<dbReference type="PANTHER" id="PTHR16193:SF0">
    <property type="entry name" value="TETRATRICOPEPTIDE REPEAT PROTEIN 27"/>
    <property type="match status" value="1"/>
</dbReference>
<dbReference type="InterPro" id="IPR002885">
    <property type="entry name" value="PPR_rpt"/>
</dbReference>
<dbReference type="Gene3D" id="1.25.40.10">
    <property type="entry name" value="Tetratricopeptide repeat domain"/>
    <property type="match status" value="1"/>
</dbReference>
<proteinExistence type="predicted"/>
<reference evidence="5" key="1">
    <citation type="submission" date="2022-07" db="EMBL/GenBank/DDBJ databases">
        <title>Phylogenomic reconstructions and comparative analyses of Kickxellomycotina fungi.</title>
        <authorList>
            <person name="Reynolds N.K."/>
            <person name="Stajich J.E."/>
            <person name="Barry K."/>
            <person name="Grigoriev I.V."/>
            <person name="Crous P."/>
            <person name="Smith M.E."/>
        </authorList>
    </citation>
    <scope>NUCLEOTIDE SEQUENCE</scope>
    <source>
        <strain evidence="5">RSA 1196</strain>
    </source>
</reference>
<dbReference type="PROSITE" id="PS51375">
    <property type="entry name" value="PPR"/>
    <property type="match status" value="1"/>
</dbReference>
<keyword evidence="2 3" id="KW-0802">TPR repeat</keyword>
<dbReference type="InterPro" id="IPR044244">
    <property type="entry name" value="TTC27/Emw1"/>
</dbReference>
<evidence type="ECO:0008006" key="7">
    <source>
        <dbReference type="Google" id="ProtNLM"/>
    </source>
</evidence>
<feature type="repeat" description="TPR" evidence="3">
    <location>
        <begin position="597"/>
        <end position="630"/>
    </location>
</feature>
<name>A0A9W8AP80_9FUNG</name>
<dbReference type="PANTHER" id="PTHR16193">
    <property type="entry name" value="TETRATRICOPEPTIDE REPEAT PROTEIN 27"/>
    <property type="match status" value="1"/>
</dbReference>
<organism evidence="5 6">
    <name type="scientific">Dispira parvispora</name>
    <dbReference type="NCBI Taxonomy" id="1520584"/>
    <lineage>
        <taxon>Eukaryota</taxon>
        <taxon>Fungi</taxon>
        <taxon>Fungi incertae sedis</taxon>
        <taxon>Zoopagomycota</taxon>
        <taxon>Kickxellomycotina</taxon>
        <taxon>Dimargaritomycetes</taxon>
        <taxon>Dimargaritales</taxon>
        <taxon>Dimargaritaceae</taxon>
        <taxon>Dispira</taxon>
    </lineage>
</organism>
<dbReference type="PROSITE" id="PS50293">
    <property type="entry name" value="TPR_REGION"/>
    <property type="match status" value="1"/>
</dbReference>
<dbReference type="InterPro" id="IPR011990">
    <property type="entry name" value="TPR-like_helical_dom_sf"/>
</dbReference>
<gene>
    <name evidence="5" type="ORF">IWQ62_004363</name>
</gene>
<feature type="repeat" description="TPR" evidence="3">
    <location>
        <begin position="563"/>
        <end position="596"/>
    </location>
</feature>
<evidence type="ECO:0000313" key="5">
    <source>
        <dbReference type="EMBL" id="KAJ1960087.1"/>
    </source>
</evidence>
<dbReference type="Pfam" id="PF13432">
    <property type="entry name" value="TPR_16"/>
    <property type="match status" value="1"/>
</dbReference>
<dbReference type="Pfam" id="PF13181">
    <property type="entry name" value="TPR_8"/>
    <property type="match status" value="1"/>
</dbReference>
<dbReference type="OrthoDB" id="1936594at2759"/>
<evidence type="ECO:0000256" key="3">
    <source>
        <dbReference type="PROSITE-ProRule" id="PRU00339"/>
    </source>
</evidence>
<evidence type="ECO:0000256" key="1">
    <source>
        <dbReference type="ARBA" id="ARBA00022737"/>
    </source>
</evidence>
<dbReference type="PROSITE" id="PS50005">
    <property type="entry name" value="TPR"/>
    <property type="match status" value="3"/>
</dbReference>
<evidence type="ECO:0000313" key="6">
    <source>
        <dbReference type="Proteomes" id="UP001150925"/>
    </source>
</evidence>
<evidence type="ECO:0000256" key="2">
    <source>
        <dbReference type="ARBA" id="ARBA00022803"/>
    </source>
</evidence>
<dbReference type="InterPro" id="IPR019734">
    <property type="entry name" value="TPR_rpt"/>
</dbReference>
<accession>A0A9W8AP80</accession>
<dbReference type="Proteomes" id="UP001150925">
    <property type="component" value="Unassembled WGS sequence"/>
</dbReference>
<feature type="repeat" description="TPR" evidence="3">
    <location>
        <begin position="631"/>
        <end position="664"/>
    </location>
</feature>
<dbReference type="EMBL" id="JANBPY010001426">
    <property type="protein sequence ID" value="KAJ1960087.1"/>
    <property type="molecule type" value="Genomic_DNA"/>
</dbReference>
<dbReference type="AlphaFoldDB" id="A0A9W8AP80"/>
<comment type="caution">
    <text evidence="5">The sequence shown here is derived from an EMBL/GenBank/DDBJ whole genome shotgun (WGS) entry which is preliminary data.</text>
</comment>
<protein>
    <recommendedName>
        <fullName evidence="7">TPR-like protein</fullName>
    </recommendedName>
</protein>
<keyword evidence="1" id="KW-0677">Repeat</keyword>
<dbReference type="SUPFAM" id="SSF48452">
    <property type="entry name" value="TPR-like"/>
    <property type="match status" value="2"/>
</dbReference>
<feature type="repeat" description="PPR" evidence="4">
    <location>
        <begin position="630"/>
        <end position="664"/>
    </location>
</feature>
<sequence length="872" mass="99360">MRNALDWTLFALEGKSGEFPSSLLNATEVTLCQWVSNGEYQSALLSAQAQDILRPDQCPSMDTATNTPQSSSLSTFYQEYLGKRLMQTTDALERRALQYRILAVGVAFMQLFIQQGWTGPKLDGLSLATYVPDWLYQREESDEAWHQHALKCLEIDGESAYHLANDPYLLVLARTLLVDVLCPTQNGTLDIAELKAQRDTVPPSLYWWAMRCLRVHQNLLDERSATLYEHMGALSEAAHSTLEQLATETDPVWGSLSENKATELLARFYLERGLVCQGYDKNEQATSYFGDAQQASGLKWTVTGAPGRRTKFQQFDVSQLVVLAESASLQDEVDAKQTPQDIKLDDDTLLETTHFTQSSDQSERAINPHTQGNLRVIDQCLLLAYCLNVKNTNPNDGLTVEQMKPYVARVLAHPNNWMVHTMGLLLRSRLESQSTRTVERGTLQLQALVDQMPSDESSVTERLAYFYALQLPSRWEMEQELARCFMSLGVIRSALDICERLQLWDDVIACYQLLEKEDVAERIVREQLTLHPNSPKLHCILGDIVSDPVHWEKAWEVSGGRYARAMRSLGSYYFRNDDYQPSIECYSRALKLNPLFENTWFLLGCAGMRVEDWDTAIRGYLRTVSLDPENGEAWNNLASCYLRQGKPADAFNTFKQAVRKNFENWRIWCNYLYVAIDIGQFGEAISALMHIVNLRYPKVQDKCLDVDVLQLLVQAVIRDVPDIYGVSAAQQSRMLEKLLVETITSRITTNPRVWKICADFWFWKQEFAKALEAHFKAYRCLITNPTLDYSEETFTQVAEGALDLVDMLRNLGPKPTSPETPDKVVAADWNYQARLVLRSLVARTKGTFDAHPQHQRLVEVLAELKEEKKNSR</sequence>
<dbReference type="SMART" id="SM00028">
    <property type="entry name" value="TPR"/>
    <property type="match status" value="4"/>
</dbReference>
<evidence type="ECO:0000256" key="4">
    <source>
        <dbReference type="PROSITE-ProRule" id="PRU00708"/>
    </source>
</evidence>
<keyword evidence="6" id="KW-1185">Reference proteome</keyword>